<feature type="compositionally biased region" description="Basic and acidic residues" evidence="2">
    <location>
        <begin position="82"/>
        <end position="94"/>
    </location>
</feature>
<evidence type="ECO:0000256" key="1">
    <source>
        <dbReference type="ARBA" id="ARBA00022801"/>
    </source>
</evidence>
<keyword evidence="3" id="KW-0472">Membrane</keyword>
<name>A0ABY8WVK8_9BACT</name>
<reference evidence="4 5" key="1">
    <citation type="journal article" date="2023" name="Cell">
        <title>Genetic manipulation of Patescibacteria provides mechanistic insights into microbial dark matter and the epibiotic lifestyle.</title>
        <authorList>
            <person name="Wang Y."/>
            <person name="Gallagher L.A."/>
            <person name="Andrade P.A."/>
            <person name="Liu A."/>
            <person name="Humphreys I.R."/>
            <person name="Turkarslan S."/>
            <person name="Cutler K.J."/>
            <person name="Arrieta-Ortiz M.L."/>
            <person name="Li Y."/>
            <person name="Radey M.C."/>
            <person name="McLean J.S."/>
            <person name="Cong Q."/>
            <person name="Baker D."/>
            <person name="Baliga N.S."/>
            <person name="Peterson S.B."/>
            <person name="Mougous J.D."/>
        </authorList>
    </citation>
    <scope>NUCLEOTIDE SEQUENCE [LARGE SCALE GENOMIC DNA]</scope>
    <source>
        <strain evidence="4 5">ML1</strain>
    </source>
</reference>
<dbReference type="InterPro" id="IPR005754">
    <property type="entry name" value="Sortase"/>
</dbReference>
<dbReference type="SUPFAM" id="SSF63817">
    <property type="entry name" value="Sortase"/>
    <property type="match status" value="1"/>
</dbReference>
<evidence type="ECO:0000313" key="5">
    <source>
        <dbReference type="Proteomes" id="UP001177295"/>
    </source>
</evidence>
<evidence type="ECO:0000256" key="2">
    <source>
        <dbReference type="SAM" id="MobiDB-lite"/>
    </source>
</evidence>
<proteinExistence type="predicted"/>
<keyword evidence="3" id="KW-0812">Transmembrane</keyword>
<dbReference type="Pfam" id="PF04203">
    <property type="entry name" value="Sortase"/>
    <property type="match status" value="1"/>
</dbReference>
<dbReference type="Proteomes" id="UP001177295">
    <property type="component" value="Chromosome"/>
</dbReference>
<dbReference type="Gene3D" id="2.40.260.10">
    <property type="entry name" value="Sortase"/>
    <property type="match status" value="1"/>
</dbReference>
<dbReference type="InterPro" id="IPR023365">
    <property type="entry name" value="Sortase_dom-sf"/>
</dbReference>
<evidence type="ECO:0000256" key="3">
    <source>
        <dbReference type="SAM" id="Phobius"/>
    </source>
</evidence>
<organism evidence="4 5">
    <name type="scientific">Candidatus Southlakia epibionticum</name>
    <dbReference type="NCBI Taxonomy" id="3043284"/>
    <lineage>
        <taxon>Bacteria</taxon>
        <taxon>Candidatus Saccharimonadota</taxon>
        <taxon>Candidatus Saccharimonadia</taxon>
        <taxon>Candidatus Saccharimonadales</taxon>
        <taxon>Candidatus Saccharimonadaceae</taxon>
        <taxon>Candidatus Southlakia</taxon>
    </lineage>
</organism>
<sequence>MRSAKILYMLENIEVAHPKRDEQPGGVLRKVKKKIITWQFVSRSIAIALTVLALYTVADTLILNQKVKKERSDTVAAAQSDDSNKRQAAEGKDEKDISDDVIARYKVAPELPRIIHINAIGVKARVLQMGVNADGSMQAPINVFDTGWYTGSVRPGQKGASIIVGHVSGPTRHGIFEKLSQLKNGDSITIENGAGKLFNYQVVASETVKLENVDMNKFMRPANGVDEGLNLMTCAGKWINSSSTMDHRLMVYAKRTP</sequence>
<feature type="region of interest" description="Disordered" evidence="2">
    <location>
        <begin position="74"/>
        <end position="94"/>
    </location>
</feature>
<accession>A0ABY8WVK8</accession>
<evidence type="ECO:0000313" key="4">
    <source>
        <dbReference type="EMBL" id="WIO46274.1"/>
    </source>
</evidence>
<keyword evidence="5" id="KW-1185">Reference proteome</keyword>
<gene>
    <name evidence="4" type="ORF">SEML1_0665</name>
</gene>
<evidence type="ECO:0008006" key="6">
    <source>
        <dbReference type="Google" id="ProtNLM"/>
    </source>
</evidence>
<keyword evidence="3" id="KW-1133">Transmembrane helix</keyword>
<protein>
    <recommendedName>
        <fullName evidence="6">Class F sortase</fullName>
    </recommendedName>
</protein>
<dbReference type="InterPro" id="IPR042001">
    <property type="entry name" value="Sortase_F"/>
</dbReference>
<dbReference type="CDD" id="cd05829">
    <property type="entry name" value="Sortase_F"/>
    <property type="match status" value="1"/>
</dbReference>
<keyword evidence="1" id="KW-0378">Hydrolase</keyword>
<dbReference type="EMBL" id="CP124550">
    <property type="protein sequence ID" value="WIO46274.1"/>
    <property type="molecule type" value="Genomic_DNA"/>
</dbReference>
<feature type="transmembrane region" description="Helical" evidence="3">
    <location>
        <begin position="40"/>
        <end position="58"/>
    </location>
</feature>